<evidence type="ECO:0000256" key="1">
    <source>
        <dbReference type="ARBA" id="ARBA00022468"/>
    </source>
</evidence>
<dbReference type="InterPro" id="IPR008936">
    <property type="entry name" value="Rho_GTPase_activation_prot"/>
</dbReference>
<keyword evidence="7" id="KW-1185">Reference proteome</keyword>
<dbReference type="Pfam" id="PF00620">
    <property type="entry name" value="RhoGAP"/>
    <property type="match status" value="1"/>
</dbReference>
<dbReference type="InterPro" id="IPR001781">
    <property type="entry name" value="Znf_LIM"/>
</dbReference>
<dbReference type="SMART" id="SM00324">
    <property type="entry name" value="RhoGAP"/>
    <property type="match status" value="1"/>
</dbReference>
<feature type="domain" description="Rho-GAP" evidence="5">
    <location>
        <begin position="716"/>
        <end position="919"/>
    </location>
</feature>
<feature type="region of interest" description="Disordered" evidence="4">
    <location>
        <begin position="962"/>
        <end position="981"/>
    </location>
</feature>
<dbReference type="PROSITE" id="PS00478">
    <property type="entry name" value="LIM_DOMAIN_1"/>
    <property type="match status" value="1"/>
</dbReference>
<name>A0A8H7S8D5_9FUNG</name>
<dbReference type="GO" id="GO:0046872">
    <property type="term" value="F:metal ion binding"/>
    <property type="evidence" value="ECO:0007669"/>
    <property type="project" value="UniProtKB-KW"/>
</dbReference>
<feature type="region of interest" description="Disordered" evidence="4">
    <location>
        <begin position="463"/>
        <end position="496"/>
    </location>
</feature>
<dbReference type="PROSITE" id="PS50238">
    <property type="entry name" value="RHOGAP"/>
    <property type="match status" value="1"/>
</dbReference>
<feature type="compositionally biased region" description="Low complexity" evidence="4">
    <location>
        <begin position="426"/>
        <end position="446"/>
    </location>
</feature>
<dbReference type="GO" id="GO:0007165">
    <property type="term" value="P:signal transduction"/>
    <property type="evidence" value="ECO:0007669"/>
    <property type="project" value="InterPro"/>
</dbReference>
<dbReference type="AlphaFoldDB" id="A0A8H7S8D5"/>
<accession>A0A8H7S8D5</accession>
<dbReference type="GO" id="GO:0051056">
    <property type="term" value="P:regulation of small GTPase mediated signal transduction"/>
    <property type="evidence" value="ECO:0007669"/>
    <property type="project" value="TreeGrafter"/>
</dbReference>
<dbReference type="PANTHER" id="PTHR14963">
    <property type="entry name" value="RHO GTPASE ACTIVATING PROTEIN 18,19-RELATED"/>
    <property type="match status" value="1"/>
</dbReference>
<sequence>MMDQKRKYIWNELKGYEDSLAMCIKDMAVDITGGPYRESIQMANQLAWHLCVLFSAHQKNHSLFEEYKPHHYHYHQQHHLQIQQEYQCDKWTRIIGVQILKLFDLIHLKKENKSINQQDEFAKQIVQFVTVLAHNLKECLRLGITEALEMEHEYGVNDTILTFINELTPLKKSRVSISSGRYYLKDAPPFPIMMTNKDTMNNNNSNEILPNEDKCRQCHLIIEETCWRFYHDRWHTQCLVCNSCQQKIEPPFNARIGVHHLLAGKKPKLSSTSLSTTTTTKEKESNLILLCDKCTINPHTRRNYLMQQTPLSRVTQLEQSIHLLRVAVAQIHQVPIGKKELPANINDNNNGNNNNNKDYNKLQVPPLTTTTKTTTTPAVQNVNKEQNNQQPLVMITRQPSLSTPSSSPSPSFQKRMMFESSPNLAQSQHSISDQQQQQSTSISPNTTSIFGTSLFLWNNNSKETIKRSKSSQQQQQQQQQRQVSNFDNNNNSNTLPRRAITLNTTPHLINNNNDHTNIQTHSPIHNNMDEKMFSSSNTSSLSSKKLTYTLRRALSTGRPSQQQQQQQASNRLSIISNPSSISTQQRIHKLCTAEPVTEPGGPYWLTELTTIQDSIVRSLAALYIERHVSNFFEFEELISFVECEKIKDTSSLWGKVKFHFGTHRQQLSSSSPSVSMETKHVQQQHKIFGISLKDVTTREKQQHQHCYYYDQRTRAAAISYVMTHHPTMTACFSENAMVPSVVQNIILALLNQDLSTEGIFRKNGNIRELKEMCEMVNKGQDYTQRLFHQSSPIQLAALLKRFVRDLPEPLLTFKLYKLFLTSLRMTNDQEAKTVLYFACCMLPKPNRDVMQLLFLFLNHVASLHEQNKMDIHNIARIFCPSVLFASPTSHQQQHFQTSQTTREEIEVVSMLIKYQPDFNLVPQEFTLLMQDTNMMKALYNADLTSSKEFIKTYSSLMKLRKNANNTAPPHHHHHSNQTGVGNISSLATRSAVVLPTSTPQQVGR</sequence>
<feature type="region of interest" description="Disordered" evidence="4">
    <location>
        <begin position="554"/>
        <end position="576"/>
    </location>
</feature>
<dbReference type="Gene3D" id="2.10.110.10">
    <property type="entry name" value="Cysteine Rich Protein"/>
    <property type="match status" value="1"/>
</dbReference>
<evidence type="ECO:0000313" key="6">
    <source>
        <dbReference type="EMBL" id="KAG2224629.1"/>
    </source>
</evidence>
<evidence type="ECO:0000259" key="5">
    <source>
        <dbReference type="PROSITE" id="PS50238"/>
    </source>
</evidence>
<proteinExistence type="predicted"/>
<dbReference type="SUPFAM" id="SSF48350">
    <property type="entry name" value="GTPase activation domain, GAP"/>
    <property type="match status" value="1"/>
</dbReference>
<feature type="region of interest" description="Disordered" evidence="4">
    <location>
        <begin position="341"/>
        <end position="446"/>
    </location>
</feature>
<reference evidence="6 7" key="1">
    <citation type="submission" date="2020-12" db="EMBL/GenBank/DDBJ databases">
        <title>Metabolic potential, ecology and presence of endohyphal bacteria is reflected in genomic diversity of Mucoromycotina.</title>
        <authorList>
            <person name="Muszewska A."/>
            <person name="Okrasinska A."/>
            <person name="Steczkiewicz K."/>
            <person name="Drgas O."/>
            <person name="Orlowska M."/>
            <person name="Perlinska-Lenart U."/>
            <person name="Aleksandrzak-Piekarczyk T."/>
            <person name="Szatraj K."/>
            <person name="Zielenkiewicz U."/>
            <person name="Pilsyk S."/>
            <person name="Malc E."/>
            <person name="Mieczkowski P."/>
            <person name="Kruszewska J.S."/>
            <person name="Biernat P."/>
            <person name="Pawlowska J."/>
        </authorList>
    </citation>
    <scope>NUCLEOTIDE SEQUENCE [LARGE SCALE GENOMIC DNA]</scope>
    <source>
        <strain evidence="6 7">CBS 142.35</strain>
    </source>
</reference>
<protein>
    <recommendedName>
        <fullName evidence="5">Rho-GAP domain-containing protein</fullName>
    </recommendedName>
</protein>
<comment type="caution">
    <text evidence="6">The sequence shown here is derived from an EMBL/GenBank/DDBJ whole genome shotgun (WGS) entry which is preliminary data.</text>
</comment>
<gene>
    <name evidence="6" type="ORF">INT45_007874</name>
</gene>
<dbReference type="GO" id="GO:0005096">
    <property type="term" value="F:GTPase activator activity"/>
    <property type="evidence" value="ECO:0007669"/>
    <property type="project" value="UniProtKB-KW"/>
</dbReference>
<dbReference type="GO" id="GO:0005737">
    <property type="term" value="C:cytoplasm"/>
    <property type="evidence" value="ECO:0007669"/>
    <property type="project" value="TreeGrafter"/>
</dbReference>
<feature type="compositionally biased region" description="Low complexity" evidence="4">
    <location>
        <begin position="344"/>
        <end position="357"/>
    </location>
</feature>
<dbReference type="InterPro" id="IPR000198">
    <property type="entry name" value="RhoGAP_dom"/>
</dbReference>
<dbReference type="Gene3D" id="1.10.555.10">
    <property type="entry name" value="Rho GTPase activation protein"/>
    <property type="match status" value="1"/>
</dbReference>
<keyword evidence="1" id="KW-0343">GTPase activation</keyword>
<evidence type="ECO:0000256" key="3">
    <source>
        <dbReference type="ARBA" id="ARBA00022833"/>
    </source>
</evidence>
<dbReference type="EMBL" id="JAEPRB010000039">
    <property type="protein sequence ID" value="KAG2224629.1"/>
    <property type="molecule type" value="Genomic_DNA"/>
</dbReference>
<feature type="compositionally biased region" description="Low complexity" evidence="4">
    <location>
        <begin position="399"/>
        <end position="411"/>
    </location>
</feature>
<dbReference type="PANTHER" id="PTHR14963:SF7">
    <property type="entry name" value="RHO GTPASE-ACTIVATING PROTEIN 19"/>
    <property type="match status" value="1"/>
</dbReference>
<keyword evidence="2" id="KW-0479">Metal-binding</keyword>
<feature type="compositionally biased region" description="Low complexity" evidence="4">
    <location>
        <begin position="368"/>
        <end position="390"/>
    </location>
</feature>
<evidence type="ECO:0000256" key="4">
    <source>
        <dbReference type="SAM" id="MobiDB-lite"/>
    </source>
</evidence>
<evidence type="ECO:0000256" key="2">
    <source>
        <dbReference type="ARBA" id="ARBA00022723"/>
    </source>
</evidence>
<feature type="compositionally biased region" description="Low complexity" evidence="4">
    <location>
        <begin position="470"/>
        <end position="493"/>
    </location>
</feature>
<organism evidence="6 7">
    <name type="scientific">Circinella minor</name>
    <dbReference type="NCBI Taxonomy" id="1195481"/>
    <lineage>
        <taxon>Eukaryota</taxon>
        <taxon>Fungi</taxon>
        <taxon>Fungi incertae sedis</taxon>
        <taxon>Mucoromycota</taxon>
        <taxon>Mucoromycotina</taxon>
        <taxon>Mucoromycetes</taxon>
        <taxon>Mucorales</taxon>
        <taxon>Lichtheimiaceae</taxon>
        <taxon>Circinella</taxon>
    </lineage>
</organism>
<evidence type="ECO:0000313" key="7">
    <source>
        <dbReference type="Proteomes" id="UP000646827"/>
    </source>
</evidence>
<dbReference type="Proteomes" id="UP000646827">
    <property type="component" value="Unassembled WGS sequence"/>
</dbReference>
<keyword evidence="3" id="KW-0862">Zinc</keyword>
<dbReference type="OrthoDB" id="20689at2759"/>